<comment type="caution">
    <text evidence="1">The sequence shown here is derived from an EMBL/GenBank/DDBJ whole genome shotgun (WGS) entry which is preliminary data.</text>
</comment>
<gene>
    <name evidence="1" type="ORF">WJX74_003658</name>
</gene>
<sequence length="208" mass="22043">MATGHFPADIKGVGSSTQHFYQPARCQTTTTGIWGEFDYPDTCCGSNNGKPGANHEESSGAGSRLLAFPQSRDVPAGPTLPITPAAFLLVGSGPLNTPAFSLLNPDGVIDIGMGTHKCFKIFVTIVASGPDVLLTAQLTGYAFVWAYDSVHHVFYAAHINPASTNPNSWAQNGKALANALTVRPNTRAALPRGKHVLDTENPARSWLK</sequence>
<accession>A0AAW1QXI8</accession>
<dbReference type="Proteomes" id="UP001438707">
    <property type="component" value="Unassembled WGS sequence"/>
</dbReference>
<dbReference type="EMBL" id="JALJOS010000021">
    <property type="protein sequence ID" value="KAK9826263.1"/>
    <property type="molecule type" value="Genomic_DNA"/>
</dbReference>
<evidence type="ECO:0000313" key="1">
    <source>
        <dbReference type="EMBL" id="KAK9826263.1"/>
    </source>
</evidence>
<reference evidence="1 2" key="1">
    <citation type="journal article" date="2024" name="Nat. Commun.">
        <title>Phylogenomics reveals the evolutionary origins of lichenization in chlorophyte algae.</title>
        <authorList>
            <person name="Puginier C."/>
            <person name="Libourel C."/>
            <person name="Otte J."/>
            <person name="Skaloud P."/>
            <person name="Haon M."/>
            <person name="Grisel S."/>
            <person name="Petersen M."/>
            <person name="Berrin J.G."/>
            <person name="Delaux P.M."/>
            <person name="Dal Grande F."/>
            <person name="Keller J."/>
        </authorList>
    </citation>
    <scope>NUCLEOTIDE SEQUENCE [LARGE SCALE GENOMIC DNA]</scope>
    <source>
        <strain evidence="1 2">SAG 2145</strain>
    </source>
</reference>
<name>A0AAW1QXI8_9CHLO</name>
<proteinExistence type="predicted"/>
<keyword evidence="2" id="KW-1185">Reference proteome</keyword>
<dbReference type="AlphaFoldDB" id="A0AAW1QXI8"/>
<evidence type="ECO:0000313" key="2">
    <source>
        <dbReference type="Proteomes" id="UP001438707"/>
    </source>
</evidence>
<protein>
    <submittedName>
        <fullName evidence="1">Uncharacterized protein</fullName>
    </submittedName>
</protein>
<organism evidence="1 2">
    <name type="scientific">Apatococcus lobatus</name>
    <dbReference type="NCBI Taxonomy" id="904363"/>
    <lineage>
        <taxon>Eukaryota</taxon>
        <taxon>Viridiplantae</taxon>
        <taxon>Chlorophyta</taxon>
        <taxon>core chlorophytes</taxon>
        <taxon>Trebouxiophyceae</taxon>
        <taxon>Chlorellales</taxon>
        <taxon>Chlorellaceae</taxon>
        <taxon>Apatococcus</taxon>
    </lineage>
</organism>